<dbReference type="AlphaFoldDB" id="A0A4Z1CRU1"/>
<name>A0A4Z1CRU1_9RHOB</name>
<feature type="signal peptide" evidence="1">
    <location>
        <begin position="1"/>
        <end position="18"/>
    </location>
</feature>
<evidence type="ECO:0000313" key="2">
    <source>
        <dbReference type="EMBL" id="TGN67981.1"/>
    </source>
</evidence>
<evidence type="ECO:0000256" key="1">
    <source>
        <dbReference type="SAM" id="SignalP"/>
    </source>
</evidence>
<sequence length="218" mass="22118">MLKPLAAALLLVGSPAFGSSDDAWSAFATEVENACLAAASNALDDASAVVDPFGSESYGLAIVTGRTVNDRAASMICVLNKETRAVQIGGELEIAVLQAWLQPLSANDIENAALAGELFCSFEGEIGTVLLAAGYVASDQPAEAAIKLSNQMTTLSAEGGFNTIVKGTLFTGPGGSAKIELTGDSTEGGESPAHPATLTVQSAIGADLRADGLWRCGP</sequence>
<protein>
    <submittedName>
        <fullName evidence="2">Uncharacterized protein</fullName>
    </submittedName>
</protein>
<feature type="chain" id="PRO_5021284820" evidence="1">
    <location>
        <begin position="19"/>
        <end position="218"/>
    </location>
</feature>
<accession>A0A4Z1CRU1</accession>
<keyword evidence="1" id="KW-0732">Signal</keyword>
<reference evidence="2 3" key="1">
    <citation type="submission" date="2019-03" db="EMBL/GenBank/DDBJ databases">
        <authorList>
            <person name="Li J."/>
        </authorList>
    </citation>
    <scope>NUCLEOTIDE SEQUENCE [LARGE SCALE GENOMIC DNA]</scope>
    <source>
        <strain evidence="2 3">3058</strain>
    </source>
</reference>
<gene>
    <name evidence="2" type="ORF">E4L95_03005</name>
</gene>
<dbReference type="Proteomes" id="UP000297972">
    <property type="component" value="Unassembled WGS sequence"/>
</dbReference>
<proteinExistence type="predicted"/>
<dbReference type="EMBL" id="SRPG01000016">
    <property type="protein sequence ID" value="TGN67981.1"/>
    <property type="molecule type" value="Genomic_DNA"/>
</dbReference>
<dbReference type="OrthoDB" id="7776561at2"/>
<organism evidence="2 3">
    <name type="scientific">Paracoccus liaowanqingii</name>
    <dbReference type="NCBI Taxonomy" id="2560053"/>
    <lineage>
        <taxon>Bacteria</taxon>
        <taxon>Pseudomonadati</taxon>
        <taxon>Pseudomonadota</taxon>
        <taxon>Alphaproteobacteria</taxon>
        <taxon>Rhodobacterales</taxon>
        <taxon>Paracoccaceae</taxon>
        <taxon>Paracoccus</taxon>
    </lineage>
</organism>
<dbReference type="RefSeq" id="WP_135816329.1">
    <property type="nucleotide sequence ID" value="NZ_SRPG01000016.1"/>
</dbReference>
<evidence type="ECO:0000313" key="3">
    <source>
        <dbReference type="Proteomes" id="UP000297972"/>
    </source>
</evidence>
<keyword evidence="3" id="KW-1185">Reference proteome</keyword>
<comment type="caution">
    <text evidence="2">The sequence shown here is derived from an EMBL/GenBank/DDBJ whole genome shotgun (WGS) entry which is preliminary data.</text>
</comment>